<dbReference type="EMBL" id="CM008050">
    <property type="protein sequence ID" value="PVH38474.1"/>
    <property type="molecule type" value="Genomic_DNA"/>
</dbReference>
<protein>
    <submittedName>
        <fullName evidence="2">Uncharacterized protein</fullName>
    </submittedName>
</protein>
<reference evidence="2" key="1">
    <citation type="submission" date="2018-04" db="EMBL/GenBank/DDBJ databases">
        <title>WGS assembly of Panicum hallii.</title>
        <authorList>
            <person name="Lovell J."/>
            <person name="Jenkins J."/>
            <person name="Lowry D."/>
            <person name="Mamidi S."/>
            <person name="Sreedasyam A."/>
            <person name="Weng X."/>
            <person name="Barry K."/>
            <person name="Bonette J."/>
            <person name="Campitelli B."/>
            <person name="Daum C."/>
            <person name="Gordon S."/>
            <person name="Gould B."/>
            <person name="Lipzen A."/>
            <person name="Macqueen A."/>
            <person name="Palacio-Mejia J."/>
            <person name="Plott C."/>
            <person name="Shakirov E."/>
            <person name="Shu S."/>
            <person name="Yoshinaga Y."/>
            <person name="Zane M."/>
            <person name="Rokhsar D."/>
            <person name="Grimwood J."/>
            <person name="Schmutz J."/>
            <person name="Juenger T."/>
        </authorList>
    </citation>
    <scope>NUCLEOTIDE SEQUENCE [LARGE SCALE GENOMIC DNA]</scope>
    <source>
        <strain evidence="2">FIL2</strain>
    </source>
</reference>
<name>A0A2T8ILC3_9POAL</name>
<feature type="region of interest" description="Disordered" evidence="1">
    <location>
        <begin position="37"/>
        <end position="99"/>
    </location>
</feature>
<gene>
    <name evidence="2" type="ORF">PAHAL_5G267600</name>
</gene>
<evidence type="ECO:0000256" key="1">
    <source>
        <dbReference type="SAM" id="MobiDB-lite"/>
    </source>
</evidence>
<feature type="compositionally biased region" description="Basic residues" evidence="1">
    <location>
        <begin position="50"/>
        <end position="60"/>
    </location>
</feature>
<evidence type="ECO:0000313" key="2">
    <source>
        <dbReference type="EMBL" id="PVH38474.1"/>
    </source>
</evidence>
<dbReference type="AlphaFoldDB" id="A0A2T8ILC3"/>
<accession>A0A2T8ILC3</accession>
<organism evidence="2">
    <name type="scientific">Panicum hallii</name>
    <dbReference type="NCBI Taxonomy" id="206008"/>
    <lineage>
        <taxon>Eukaryota</taxon>
        <taxon>Viridiplantae</taxon>
        <taxon>Streptophyta</taxon>
        <taxon>Embryophyta</taxon>
        <taxon>Tracheophyta</taxon>
        <taxon>Spermatophyta</taxon>
        <taxon>Magnoliopsida</taxon>
        <taxon>Liliopsida</taxon>
        <taxon>Poales</taxon>
        <taxon>Poaceae</taxon>
        <taxon>PACMAD clade</taxon>
        <taxon>Panicoideae</taxon>
        <taxon>Panicodae</taxon>
        <taxon>Paniceae</taxon>
        <taxon>Panicinae</taxon>
        <taxon>Panicum</taxon>
        <taxon>Panicum sect. Panicum</taxon>
    </lineage>
</organism>
<dbReference type="Gramene" id="PVH38474">
    <property type="protein sequence ID" value="PVH38474"/>
    <property type="gene ID" value="PAHAL_5G267600"/>
</dbReference>
<proteinExistence type="predicted"/>
<dbReference type="Proteomes" id="UP000243499">
    <property type="component" value="Chromosome 5"/>
</dbReference>
<sequence>MFAQHHIPPRSLQPCLRPMILVDPASGALPAPAPCLALKPPPGALPRPRTAPRWRARSRHPGAQAASWLARSRARDRHLAADQDAHQPPSQVARPIAARRRARVSKQLLLDFDGKGIDLEGMSPPGSWWD</sequence>